<protein>
    <submittedName>
        <fullName evidence="2">Uncharacterized protein</fullName>
    </submittedName>
</protein>
<proteinExistence type="predicted"/>
<keyword evidence="1" id="KW-0732">Signal</keyword>
<feature type="chain" id="PRO_5020200166" evidence="1">
    <location>
        <begin position="27"/>
        <end position="202"/>
    </location>
</feature>
<dbReference type="Proteomes" id="UP000295247">
    <property type="component" value="Unassembled WGS sequence"/>
</dbReference>
<evidence type="ECO:0000256" key="1">
    <source>
        <dbReference type="SAM" id="SignalP"/>
    </source>
</evidence>
<evidence type="ECO:0000313" key="2">
    <source>
        <dbReference type="EMBL" id="TCW34935.1"/>
    </source>
</evidence>
<name>A0A4R4A871_MARGR</name>
<dbReference type="EMBL" id="SMDC01000008">
    <property type="protein sequence ID" value="TCW34935.1"/>
    <property type="molecule type" value="Genomic_DNA"/>
</dbReference>
<dbReference type="AlphaFoldDB" id="A0A4R4A871"/>
<feature type="signal peptide" evidence="1">
    <location>
        <begin position="1"/>
        <end position="26"/>
    </location>
</feature>
<sequence length="202" mass="21473">MKPTRMLRRLSTPGALALMLSAPLQATTEHDNEVFFAITGVKSFEFTETGHSVSKGQPYSGVTSGVSKDGEEARIVVKAGRHKTKAVAQWFKDAVNAGPGQTLACDSKGNFPDELNFAVEGTLEMQIGDKQITCKDILIAQGSFTTTNNWWMGGPQMQGAHVSLSGATLQTCSAKGSLLPVAVLFSPQTPCANHFNISIGSL</sequence>
<organism evidence="2 3">
    <name type="scientific">Marichromatium gracile</name>
    <name type="common">Chromatium gracile</name>
    <dbReference type="NCBI Taxonomy" id="1048"/>
    <lineage>
        <taxon>Bacteria</taxon>
        <taxon>Pseudomonadati</taxon>
        <taxon>Pseudomonadota</taxon>
        <taxon>Gammaproteobacteria</taxon>
        <taxon>Chromatiales</taxon>
        <taxon>Chromatiaceae</taxon>
        <taxon>Marichromatium</taxon>
    </lineage>
</organism>
<evidence type="ECO:0000313" key="3">
    <source>
        <dbReference type="Proteomes" id="UP000295247"/>
    </source>
</evidence>
<reference evidence="2 3" key="1">
    <citation type="submission" date="2019-03" db="EMBL/GenBank/DDBJ databases">
        <title>Genomic Encyclopedia of Type Strains, Phase IV (KMG-IV): sequencing the most valuable type-strain genomes for metagenomic binning, comparative biology and taxonomic classification.</title>
        <authorList>
            <person name="Goeker M."/>
        </authorList>
    </citation>
    <scope>NUCLEOTIDE SEQUENCE [LARGE SCALE GENOMIC DNA]</scope>
    <source>
        <strain evidence="2 3">DSM 203</strain>
    </source>
</reference>
<dbReference type="RefSeq" id="WP_123140948.1">
    <property type="nucleotide sequence ID" value="NZ_NRRH01000042.1"/>
</dbReference>
<gene>
    <name evidence="2" type="ORF">EDC29_10898</name>
</gene>
<comment type="caution">
    <text evidence="2">The sequence shown here is derived from an EMBL/GenBank/DDBJ whole genome shotgun (WGS) entry which is preliminary data.</text>
</comment>
<accession>A0A4R4A871</accession>